<evidence type="ECO:0000313" key="1">
    <source>
        <dbReference type="EMBL" id="KAJ8886269.1"/>
    </source>
</evidence>
<organism evidence="1 2">
    <name type="scientific">Dryococelus australis</name>
    <dbReference type="NCBI Taxonomy" id="614101"/>
    <lineage>
        <taxon>Eukaryota</taxon>
        <taxon>Metazoa</taxon>
        <taxon>Ecdysozoa</taxon>
        <taxon>Arthropoda</taxon>
        <taxon>Hexapoda</taxon>
        <taxon>Insecta</taxon>
        <taxon>Pterygota</taxon>
        <taxon>Neoptera</taxon>
        <taxon>Polyneoptera</taxon>
        <taxon>Phasmatodea</taxon>
        <taxon>Verophasmatodea</taxon>
        <taxon>Anareolatae</taxon>
        <taxon>Phasmatidae</taxon>
        <taxon>Eurycanthinae</taxon>
        <taxon>Dryococelus</taxon>
    </lineage>
</organism>
<sequence length="66" mass="7502">MCESLPTVNDNCCAQNKNKFLATMYLFATQTSQKVESITRKYFVVGHTQNDGGSMRFCTEKQNTEL</sequence>
<proteinExistence type="predicted"/>
<dbReference type="EMBL" id="JARBHB010000004">
    <property type="protein sequence ID" value="KAJ8886269.1"/>
    <property type="molecule type" value="Genomic_DNA"/>
</dbReference>
<evidence type="ECO:0000313" key="2">
    <source>
        <dbReference type="Proteomes" id="UP001159363"/>
    </source>
</evidence>
<name>A0ABQ9HQ64_9NEOP</name>
<accession>A0ABQ9HQ64</accession>
<keyword evidence="2" id="KW-1185">Reference proteome</keyword>
<reference evidence="1 2" key="1">
    <citation type="submission" date="2023-02" db="EMBL/GenBank/DDBJ databases">
        <title>LHISI_Scaffold_Assembly.</title>
        <authorList>
            <person name="Stuart O.P."/>
            <person name="Cleave R."/>
            <person name="Magrath M.J.L."/>
            <person name="Mikheyev A.S."/>
        </authorList>
    </citation>
    <scope>NUCLEOTIDE SEQUENCE [LARGE SCALE GENOMIC DNA]</scope>
    <source>
        <strain evidence="1">Daus_M_001</strain>
        <tissue evidence="1">Leg muscle</tissue>
    </source>
</reference>
<gene>
    <name evidence="1" type="ORF">PR048_012478</name>
</gene>
<dbReference type="Proteomes" id="UP001159363">
    <property type="component" value="Chromosome X"/>
</dbReference>
<protein>
    <submittedName>
        <fullName evidence="1">Uncharacterized protein</fullName>
    </submittedName>
</protein>
<comment type="caution">
    <text evidence="1">The sequence shown here is derived from an EMBL/GenBank/DDBJ whole genome shotgun (WGS) entry which is preliminary data.</text>
</comment>